<comment type="caution">
    <text evidence="2">The sequence shown here is derived from an EMBL/GenBank/DDBJ whole genome shotgun (WGS) entry which is preliminary data.</text>
</comment>
<dbReference type="Pfam" id="PF03929">
    <property type="entry name" value="PepSY_TM"/>
    <property type="match status" value="1"/>
</dbReference>
<keyword evidence="1" id="KW-0472">Membrane</keyword>
<reference evidence="2 3" key="1">
    <citation type="journal article" date="2024" name="ISME J.">
        <title>Tailless and filamentous prophages are predominant in marine Vibrio.</title>
        <authorList>
            <person name="Steensen K."/>
            <person name="Seneca J."/>
            <person name="Bartlau N."/>
            <person name="Yu X.A."/>
            <person name="Hussain F.A."/>
            <person name="Polz M.F."/>
        </authorList>
    </citation>
    <scope>NUCLEOTIDE SEQUENCE [LARGE SCALE GENOMIC DNA]</scope>
    <source>
        <strain evidence="2 3">10N.222.51.A1</strain>
    </source>
</reference>
<evidence type="ECO:0000313" key="2">
    <source>
        <dbReference type="EMBL" id="MFA0568731.1"/>
    </source>
</evidence>
<feature type="transmembrane region" description="Helical" evidence="1">
    <location>
        <begin position="213"/>
        <end position="234"/>
    </location>
</feature>
<dbReference type="EMBL" id="JBFRUW010000037">
    <property type="protein sequence ID" value="MFA0568731.1"/>
    <property type="molecule type" value="Genomic_DNA"/>
</dbReference>
<gene>
    <name evidence="2" type="ORF">AB4566_10625</name>
</gene>
<keyword evidence="3" id="KW-1185">Reference proteome</keyword>
<dbReference type="Proteomes" id="UP001570417">
    <property type="component" value="Unassembled WGS sequence"/>
</dbReference>
<evidence type="ECO:0000313" key="3">
    <source>
        <dbReference type="Proteomes" id="UP001570417"/>
    </source>
</evidence>
<proteinExistence type="predicted"/>
<sequence>MTTNVSVSGSSVDESLERKLKNKKVKKITAGRIAFLVHSYIGLKLSIIFCVVLLSGTIAVFHEEIDWLIYSEKRVVSEPKKMNAGAVFDRLQEEFPNSGLSSYYTASDREQTSATAIKSTSSGGFTVVHIDPYTGEYKGETDFLTVGSFIRILHTNLFMPLIGRAFVNFFGILCLIGLITGLISYRRFWRHFFTLPRYQGVKFHRFLADLHKFIGLWSLWFVLIIGVSGSWWFYHNPLVLYKLAPPVIEALPIEPGLTRADIKQLGTETPTKLTSAQIVDAVYKHDPDFTPLLLRPPEHNGMAYSIRGTKGDLLTHIMDSVYFIHPYTGEIIGSRLMEDANFGHRFDRAMRPLHYGTFGESGWTDILVKTIWFVFGFAMTALSVSGTIIYYKRTRSEVSRIIRPSMSKSKKRLLKAWLVIRPWGGPMSGFKYLNWAFILVMCIGISIAFKLQREGTSGGGYQYQQQTVGQWDISLQVVLGLLEKDLPPISPGRKTNVNAFVEGDFSNIKFMYVDFKKPRTLRAPGFVIHGVTGNLAAHVVVPKKLPTDAKLWLTIEDWSGEFYQASWSLMPDGVGTFDKRTTDLN</sequence>
<protein>
    <submittedName>
        <fullName evidence="2">PepSY-associated TM helix domain-containing protein</fullName>
    </submittedName>
</protein>
<keyword evidence="1" id="KW-1133">Transmembrane helix</keyword>
<keyword evidence="1" id="KW-0812">Transmembrane</keyword>
<dbReference type="InterPro" id="IPR005625">
    <property type="entry name" value="PepSY-ass_TM"/>
</dbReference>
<organism evidence="2 3">
    <name type="scientific">Vibrio gallaecicus</name>
    <dbReference type="NCBI Taxonomy" id="552386"/>
    <lineage>
        <taxon>Bacteria</taxon>
        <taxon>Pseudomonadati</taxon>
        <taxon>Pseudomonadota</taxon>
        <taxon>Gammaproteobacteria</taxon>
        <taxon>Vibrionales</taxon>
        <taxon>Vibrionaceae</taxon>
        <taxon>Vibrio</taxon>
    </lineage>
</organism>
<dbReference type="PANTHER" id="PTHR34219:SF8">
    <property type="entry name" value="PEPSY DOMAIN-CONTAINING PROTEIN"/>
    <property type="match status" value="1"/>
</dbReference>
<feature type="transmembrane region" description="Helical" evidence="1">
    <location>
        <begin position="371"/>
        <end position="391"/>
    </location>
</feature>
<accession>A0ABV4NBL9</accession>
<feature type="transmembrane region" description="Helical" evidence="1">
    <location>
        <begin position="165"/>
        <end position="185"/>
    </location>
</feature>
<name>A0ABV4NBL9_9VIBR</name>
<feature type="transmembrane region" description="Helical" evidence="1">
    <location>
        <begin position="33"/>
        <end position="61"/>
    </location>
</feature>
<dbReference type="RefSeq" id="WP_372266089.1">
    <property type="nucleotide sequence ID" value="NZ_JBFRUW010000037.1"/>
</dbReference>
<feature type="transmembrane region" description="Helical" evidence="1">
    <location>
        <begin position="435"/>
        <end position="451"/>
    </location>
</feature>
<evidence type="ECO:0000256" key="1">
    <source>
        <dbReference type="SAM" id="Phobius"/>
    </source>
</evidence>
<dbReference type="PANTHER" id="PTHR34219">
    <property type="entry name" value="IRON-REGULATED INNER MEMBRANE PROTEIN-RELATED"/>
    <property type="match status" value="1"/>
</dbReference>